<dbReference type="Gene3D" id="3.40.190.150">
    <property type="entry name" value="Bordetella uptake gene, domain 1"/>
    <property type="match status" value="1"/>
</dbReference>
<evidence type="ECO:0000256" key="1">
    <source>
        <dbReference type="ARBA" id="ARBA00006987"/>
    </source>
</evidence>
<dbReference type="InterPro" id="IPR042100">
    <property type="entry name" value="Bug_dom1"/>
</dbReference>
<evidence type="ECO:0000313" key="5">
    <source>
        <dbReference type="Proteomes" id="UP000196125"/>
    </source>
</evidence>
<organism evidence="4 5">
    <name type="scientific">Vibrio mangrovi</name>
    <dbReference type="NCBI Taxonomy" id="474394"/>
    <lineage>
        <taxon>Bacteria</taxon>
        <taxon>Pseudomonadati</taxon>
        <taxon>Pseudomonadota</taxon>
        <taxon>Gammaproteobacteria</taxon>
        <taxon>Vibrionales</taxon>
        <taxon>Vibrionaceae</taxon>
        <taxon>Vibrio</taxon>
    </lineage>
</organism>
<dbReference type="EMBL" id="FXXI01000011">
    <property type="protein sequence ID" value="SMS02558.1"/>
    <property type="molecule type" value="Genomic_DNA"/>
</dbReference>
<dbReference type="Proteomes" id="UP000196125">
    <property type="component" value="Unassembled WGS sequence"/>
</dbReference>
<feature type="signal peptide" evidence="2">
    <location>
        <begin position="1"/>
        <end position="21"/>
    </location>
</feature>
<keyword evidence="6" id="KW-1185">Reference proteome</keyword>
<keyword evidence="2" id="KW-0732">Signal</keyword>
<proteinExistence type="inferred from homology"/>
<feature type="chain" id="PRO_5013051579" evidence="2">
    <location>
        <begin position="22"/>
        <end position="331"/>
    </location>
</feature>
<dbReference type="AlphaFoldDB" id="A0A1Y6IY32"/>
<comment type="similarity">
    <text evidence="1">Belongs to the UPF0065 (bug) family.</text>
</comment>
<name>A0A1Y6IY32_9VIBR</name>
<dbReference type="EMBL" id="JAWRCO010000002">
    <property type="protein sequence ID" value="MDW6005231.1"/>
    <property type="molecule type" value="Genomic_DNA"/>
</dbReference>
<dbReference type="PANTHER" id="PTHR42928">
    <property type="entry name" value="TRICARBOXYLATE-BINDING PROTEIN"/>
    <property type="match status" value="1"/>
</dbReference>
<sequence>MKNSIKLLLGTLCLSSSMAYAAYPEKDIQGIIQWSAGGATDTVMRSVTPKAEEVLGGDFILTNRPGGVGVIATKYVYAKKNDGYTVLMGAENPQLYKVMGLANIDYSDLVPINVLAQAASIFVVRSDAPYNNIKEFVDYVQAHPREVKVGSTGPGGLPSIMMALLNSQAKLDVKTIPYNGDGPAITALLGGAIDMEPATFSAAKEYIKSGQLKVIGLLDKTANADLPDVKPITAYYPDLAPQLPYSPFFGVFVKEGTPQEAIEKLTHAFNVAADSAEFRNILKQRGLSVLNLTGDAAKQYLNRFRSVASWLVYENGIAKHSPEEFDIPRAQ</sequence>
<evidence type="ECO:0000313" key="6">
    <source>
        <dbReference type="Proteomes" id="UP001283366"/>
    </source>
</evidence>
<dbReference type="InterPro" id="IPR005064">
    <property type="entry name" value="BUG"/>
</dbReference>
<gene>
    <name evidence="3" type="ORF">SBX37_20400</name>
    <name evidence="4" type="ORF">VIM7927_03891</name>
</gene>
<dbReference type="Pfam" id="PF03401">
    <property type="entry name" value="TctC"/>
    <property type="match status" value="1"/>
</dbReference>
<dbReference type="RefSeq" id="WP_087482572.1">
    <property type="nucleotide sequence ID" value="NZ_AP024884.1"/>
</dbReference>
<dbReference type="Proteomes" id="UP001283366">
    <property type="component" value="Unassembled WGS sequence"/>
</dbReference>
<keyword evidence="4" id="KW-0675">Receptor</keyword>
<dbReference type="Gene3D" id="3.40.190.10">
    <property type="entry name" value="Periplasmic binding protein-like II"/>
    <property type="match status" value="1"/>
</dbReference>
<protein>
    <submittedName>
        <fullName evidence="4">Tripartite tricarboxylate transporter family receptor</fullName>
    </submittedName>
    <submittedName>
        <fullName evidence="3">Tripartite tricarboxylate transporter substrate binding protein</fullName>
    </submittedName>
</protein>
<dbReference type="SUPFAM" id="SSF53850">
    <property type="entry name" value="Periplasmic binding protein-like II"/>
    <property type="match status" value="1"/>
</dbReference>
<accession>A0A1Y6IY32</accession>
<reference evidence="3 6" key="2">
    <citation type="submission" date="2023-11" db="EMBL/GenBank/DDBJ databases">
        <title>Plant-associative lifestyle of Vibrio porteresiae and its evolutionary dynamics.</title>
        <authorList>
            <person name="Rameshkumar N."/>
            <person name="Kirti K."/>
        </authorList>
    </citation>
    <scope>NUCLEOTIDE SEQUENCE [LARGE SCALE GENOMIC DNA]</scope>
    <source>
        <strain evidence="3 6">MSSRF38</strain>
    </source>
</reference>
<dbReference type="CDD" id="cd07012">
    <property type="entry name" value="PBP2_Bug_TTT"/>
    <property type="match status" value="1"/>
</dbReference>
<dbReference type="OrthoDB" id="5171643at2"/>
<reference evidence="4 5" key="1">
    <citation type="submission" date="2017-05" db="EMBL/GenBank/DDBJ databases">
        <authorList>
            <person name="Song R."/>
            <person name="Chenine A.L."/>
            <person name="Ruprecht R.M."/>
        </authorList>
    </citation>
    <scope>NUCLEOTIDE SEQUENCE [LARGE SCALE GENOMIC DNA]</scope>
    <source>
        <strain evidence="4 5">CECT 7927</strain>
    </source>
</reference>
<evidence type="ECO:0000313" key="3">
    <source>
        <dbReference type="EMBL" id="MDW6005231.1"/>
    </source>
</evidence>
<dbReference type="PIRSF" id="PIRSF017082">
    <property type="entry name" value="YflP"/>
    <property type="match status" value="1"/>
</dbReference>
<evidence type="ECO:0000313" key="4">
    <source>
        <dbReference type="EMBL" id="SMS02558.1"/>
    </source>
</evidence>
<dbReference type="PANTHER" id="PTHR42928:SF5">
    <property type="entry name" value="BLR1237 PROTEIN"/>
    <property type="match status" value="1"/>
</dbReference>
<evidence type="ECO:0000256" key="2">
    <source>
        <dbReference type="SAM" id="SignalP"/>
    </source>
</evidence>